<feature type="domain" description="Glutamine amidotransferase" evidence="10">
    <location>
        <begin position="40"/>
        <end position="189"/>
    </location>
</feature>
<evidence type="ECO:0000256" key="5">
    <source>
        <dbReference type="ARBA" id="ARBA00022741"/>
    </source>
</evidence>
<keyword evidence="11" id="KW-0808">Transferase</keyword>
<proteinExistence type="inferred from homology"/>
<accession>V6IYV0</accession>
<evidence type="ECO:0000313" key="12">
    <source>
        <dbReference type="Proteomes" id="UP000018296"/>
    </source>
</evidence>
<dbReference type="PROSITE" id="PS51273">
    <property type="entry name" value="GATASE_TYPE_1"/>
    <property type="match status" value="1"/>
</dbReference>
<dbReference type="AlphaFoldDB" id="V6IYV0"/>
<dbReference type="InterPro" id="IPR017926">
    <property type="entry name" value="GATASE"/>
</dbReference>
<dbReference type="PATRIC" id="fig|1395513.3.peg.1182"/>
<evidence type="ECO:0000259" key="10">
    <source>
        <dbReference type="Pfam" id="PF00117"/>
    </source>
</evidence>
<evidence type="ECO:0000256" key="2">
    <source>
        <dbReference type="ARBA" id="ARBA00007533"/>
    </source>
</evidence>
<evidence type="ECO:0000256" key="3">
    <source>
        <dbReference type="ARBA" id="ARBA00012291"/>
    </source>
</evidence>
<dbReference type="GO" id="GO:0005829">
    <property type="term" value="C:cytosol"/>
    <property type="evidence" value="ECO:0007669"/>
    <property type="project" value="TreeGrafter"/>
</dbReference>
<keyword evidence="8" id="KW-0665">Pyrimidine biosynthesis</keyword>
<evidence type="ECO:0000256" key="8">
    <source>
        <dbReference type="ARBA" id="ARBA00022975"/>
    </source>
</evidence>
<dbReference type="PANTHER" id="PTHR11550">
    <property type="entry name" value="CTP SYNTHASE"/>
    <property type="match status" value="1"/>
</dbReference>
<evidence type="ECO:0000256" key="1">
    <source>
        <dbReference type="ARBA" id="ARBA00005171"/>
    </source>
</evidence>
<evidence type="ECO:0000256" key="6">
    <source>
        <dbReference type="ARBA" id="ARBA00022840"/>
    </source>
</evidence>
<dbReference type="PANTHER" id="PTHR11550:SF0">
    <property type="entry name" value="CTP SYNTHASE-RELATED"/>
    <property type="match status" value="1"/>
</dbReference>
<protein>
    <recommendedName>
        <fullName evidence="3">CTP synthase (glutamine hydrolyzing)</fullName>
        <ecNumber evidence="3">6.3.4.2</ecNumber>
    </recommendedName>
</protein>
<dbReference type="UniPathway" id="UPA00159">
    <property type="reaction ID" value="UER00277"/>
</dbReference>
<keyword evidence="7 11" id="KW-0315">Glutamine amidotransferase</keyword>
<dbReference type="RefSeq" id="WP_023509453.1">
    <property type="nucleotide sequence ID" value="NZ_AWTC01000004.1"/>
</dbReference>
<dbReference type="GO" id="GO:0042802">
    <property type="term" value="F:identical protein binding"/>
    <property type="evidence" value="ECO:0007669"/>
    <property type="project" value="TreeGrafter"/>
</dbReference>
<dbReference type="EC" id="6.3.4.2" evidence="3"/>
<dbReference type="eggNOG" id="COG0504">
    <property type="taxonomic scope" value="Bacteria"/>
</dbReference>
<keyword evidence="6" id="KW-0067">ATP-binding</keyword>
<evidence type="ECO:0000256" key="9">
    <source>
        <dbReference type="ARBA" id="ARBA00047781"/>
    </source>
</evidence>
<dbReference type="Proteomes" id="UP000018296">
    <property type="component" value="Unassembled WGS sequence"/>
</dbReference>
<name>V6IYV0_9BACL</name>
<comment type="similarity">
    <text evidence="2">Belongs to the CTP synthase family.</text>
</comment>
<dbReference type="Pfam" id="PF00117">
    <property type="entry name" value="GATase"/>
    <property type="match status" value="1"/>
</dbReference>
<keyword evidence="5" id="KW-0547">Nucleotide-binding</keyword>
<dbReference type="GO" id="GO:0044210">
    <property type="term" value="P:'de novo' CTP biosynthetic process"/>
    <property type="evidence" value="ECO:0007669"/>
    <property type="project" value="UniProtKB-UniPathway"/>
</dbReference>
<dbReference type="SUPFAM" id="SSF52317">
    <property type="entry name" value="Class I glutamine amidotransferase-like"/>
    <property type="match status" value="1"/>
</dbReference>
<reference evidence="11 12" key="1">
    <citation type="journal article" date="2013" name="Genome Announc.">
        <title>Genome Sequence of Sporolactobacillus laevolacticus DSM442, an Efficient Polymer-Grade D-Lactate Producer from Agricultural Waste Cottonseed as a Nitrogen Source.</title>
        <authorList>
            <person name="Wang H."/>
            <person name="Wang L."/>
            <person name="Ju J."/>
            <person name="Yu B."/>
            <person name="Ma Y."/>
        </authorList>
    </citation>
    <scope>NUCLEOTIDE SEQUENCE [LARGE SCALE GENOMIC DNA]</scope>
    <source>
        <strain evidence="11 12">DSM 442</strain>
    </source>
</reference>
<dbReference type="EMBL" id="AWTC01000004">
    <property type="protein sequence ID" value="EST12642.1"/>
    <property type="molecule type" value="Genomic_DNA"/>
</dbReference>
<comment type="pathway">
    <text evidence="1">Pyrimidine metabolism; CTP biosynthesis via de novo pathway; CTP from UDP: step 2/2.</text>
</comment>
<evidence type="ECO:0000256" key="4">
    <source>
        <dbReference type="ARBA" id="ARBA00022598"/>
    </source>
</evidence>
<comment type="catalytic activity">
    <reaction evidence="9">
        <text>UTP + L-glutamine + ATP + H2O = CTP + L-glutamate + ADP + phosphate + 2 H(+)</text>
        <dbReference type="Rhea" id="RHEA:26426"/>
        <dbReference type="ChEBI" id="CHEBI:15377"/>
        <dbReference type="ChEBI" id="CHEBI:15378"/>
        <dbReference type="ChEBI" id="CHEBI:29985"/>
        <dbReference type="ChEBI" id="CHEBI:30616"/>
        <dbReference type="ChEBI" id="CHEBI:37563"/>
        <dbReference type="ChEBI" id="CHEBI:43474"/>
        <dbReference type="ChEBI" id="CHEBI:46398"/>
        <dbReference type="ChEBI" id="CHEBI:58359"/>
        <dbReference type="ChEBI" id="CHEBI:456216"/>
        <dbReference type="EC" id="6.3.4.2"/>
    </reaction>
</comment>
<keyword evidence="12" id="KW-1185">Reference proteome</keyword>
<dbReference type="GO" id="GO:0019856">
    <property type="term" value="P:pyrimidine nucleobase biosynthetic process"/>
    <property type="evidence" value="ECO:0007669"/>
    <property type="project" value="TreeGrafter"/>
</dbReference>
<dbReference type="GO" id="GO:0005524">
    <property type="term" value="F:ATP binding"/>
    <property type="evidence" value="ECO:0007669"/>
    <property type="project" value="UniProtKB-KW"/>
</dbReference>
<dbReference type="GO" id="GO:0016740">
    <property type="term" value="F:transferase activity"/>
    <property type="evidence" value="ECO:0007669"/>
    <property type="project" value="UniProtKB-KW"/>
</dbReference>
<dbReference type="InterPro" id="IPR029062">
    <property type="entry name" value="Class_I_gatase-like"/>
</dbReference>
<evidence type="ECO:0000313" key="11">
    <source>
        <dbReference type="EMBL" id="EST12642.1"/>
    </source>
</evidence>
<dbReference type="Gene3D" id="3.40.50.880">
    <property type="match status" value="1"/>
</dbReference>
<evidence type="ECO:0000256" key="7">
    <source>
        <dbReference type="ARBA" id="ARBA00022962"/>
    </source>
</evidence>
<dbReference type="InterPro" id="IPR004468">
    <property type="entry name" value="CTP_synthase"/>
</dbReference>
<gene>
    <name evidence="11" type="ORF">P343_05785</name>
</gene>
<dbReference type="STRING" id="1395513.P343_05785"/>
<dbReference type="OrthoDB" id="3286005at2"/>
<keyword evidence="4" id="KW-0436">Ligase</keyword>
<comment type="caution">
    <text evidence="11">The sequence shown here is derived from an EMBL/GenBank/DDBJ whole genome shotgun (WGS) entry which is preliminary data.</text>
</comment>
<sequence>MSKRIGIIGDFNEHLKNHTAINEALTISRQERYPVLDFEWLSTKNLHIGELSNYDGLWLAPGGPYQSDENVLAALKWIRESKHVPFLGNCSGCQYGIIEFMKNVIRLVDVNTEEVDAHAGNIVVSQLSCSLRGNIDQSVFINEETKAYEIIQKKKITETYNCNYGLNPKYQELLDEHGFIVAGVNEDGEARMLELPDHDFYFLTLFQPAMNTSKEHPHPLITAFIHSCCS</sequence>
<dbReference type="GO" id="GO:0003883">
    <property type="term" value="F:CTP synthase activity"/>
    <property type="evidence" value="ECO:0007669"/>
    <property type="project" value="UniProtKB-EC"/>
</dbReference>
<organism evidence="11 12">
    <name type="scientific">Sporolactobacillus laevolacticus DSM 442</name>
    <dbReference type="NCBI Taxonomy" id="1395513"/>
    <lineage>
        <taxon>Bacteria</taxon>
        <taxon>Bacillati</taxon>
        <taxon>Bacillota</taxon>
        <taxon>Bacilli</taxon>
        <taxon>Bacillales</taxon>
        <taxon>Sporolactobacillaceae</taxon>
        <taxon>Sporolactobacillus</taxon>
    </lineage>
</organism>